<proteinExistence type="predicted"/>
<dbReference type="EMBL" id="CAJJDN010000082">
    <property type="protein sequence ID" value="CAD8104624.1"/>
    <property type="molecule type" value="Genomic_DNA"/>
</dbReference>
<gene>
    <name evidence="1" type="ORF">PSON_ATCC_30995.1.T0820211</name>
</gene>
<evidence type="ECO:0000313" key="2">
    <source>
        <dbReference type="Proteomes" id="UP000692954"/>
    </source>
</evidence>
<sequence length="42" mass="5171">MNQILHEVPRRYLFSQGYFNKVNKCNYCDIWYTQILTENVLD</sequence>
<accession>A0A8S1PP10</accession>
<organism evidence="1 2">
    <name type="scientific">Paramecium sonneborni</name>
    <dbReference type="NCBI Taxonomy" id="65129"/>
    <lineage>
        <taxon>Eukaryota</taxon>
        <taxon>Sar</taxon>
        <taxon>Alveolata</taxon>
        <taxon>Ciliophora</taxon>
        <taxon>Intramacronucleata</taxon>
        <taxon>Oligohymenophorea</taxon>
        <taxon>Peniculida</taxon>
        <taxon>Parameciidae</taxon>
        <taxon>Paramecium</taxon>
    </lineage>
</organism>
<keyword evidence="2" id="KW-1185">Reference proteome</keyword>
<comment type="caution">
    <text evidence="1">The sequence shown here is derived from an EMBL/GenBank/DDBJ whole genome shotgun (WGS) entry which is preliminary data.</text>
</comment>
<dbReference type="AlphaFoldDB" id="A0A8S1PP10"/>
<evidence type="ECO:0000313" key="1">
    <source>
        <dbReference type="EMBL" id="CAD8104624.1"/>
    </source>
</evidence>
<dbReference type="Proteomes" id="UP000692954">
    <property type="component" value="Unassembled WGS sequence"/>
</dbReference>
<protein>
    <submittedName>
        <fullName evidence="1">Uncharacterized protein</fullName>
    </submittedName>
</protein>
<reference evidence="1" key="1">
    <citation type="submission" date="2021-01" db="EMBL/GenBank/DDBJ databases">
        <authorList>
            <consortium name="Genoscope - CEA"/>
            <person name="William W."/>
        </authorList>
    </citation>
    <scope>NUCLEOTIDE SEQUENCE</scope>
</reference>
<name>A0A8S1PP10_9CILI</name>